<reference evidence="10" key="1">
    <citation type="submission" date="2016-10" db="EMBL/GenBank/DDBJ databases">
        <authorList>
            <person name="de Groot N.N."/>
        </authorList>
    </citation>
    <scope>NUCLEOTIDE SEQUENCE</scope>
</reference>
<evidence type="ECO:0000256" key="1">
    <source>
        <dbReference type="ARBA" id="ARBA00004141"/>
    </source>
</evidence>
<feature type="transmembrane region" description="Helical" evidence="8">
    <location>
        <begin position="330"/>
        <end position="349"/>
    </location>
</feature>
<keyword evidence="3" id="KW-0050">Antiport</keyword>
<feature type="transmembrane region" description="Helical" evidence="8">
    <location>
        <begin position="303"/>
        <end position="323"/>
    </location>
</feature>
<feature type="transmembrane region" description="Helical" evidence="8">
    <location>
        <begin position="145"/>
        <end position="164"/>
    </location>
</feature>
<keyword evidence="7 8" id="KW-0472">Membrane</keyword>
<accession>A0A1W1CGS0</accession>
<keyword evidence="5 8" id="KW-1133">Transmembrane helix</keyword>
<dbReference type="InterPro" id="IPR006153">
    <property type="entry name" value="Cation/H_exchanger_TM"/>
</dbReference>
<evidence type="ECO:0000256" key="8">
    <source>
        <dbReference type="SAM" id="Phobius"/>
    </source>
</evidence>
<dbReference type="InterPro" id="IPR038770">
    <property type="entry name" value="Na+/solute_symporter_sf"/>
</dbReference>
<feature type="transmembrane region" description="Helical" evidence="8">
    <location>
        <begin position="116"/>
        <end position="133"/>
    </location>
</feature>
<evidence type="ECO:0000313" key="10">
    <source>
        <dbReference type="EMBL" id="SFV64891.1"/>
    </source>
</evidence>
<dbReference type="PANTHER" id="PTHR43562">
    <property type="entry name" value="NAPA-TYPE SODIUM/HYDROGEN ANTIPORTER"/>
    <property type="match status" value="1"/>
</dbReference>
<feature type="transmembrane region" description="Helical" evidence="8">
    <location>
        <begin position="361"/>
        <end position="382"/>
    </location>
</feature>
<keyword evidence="4 8" id="KW-0812">Transmembrane</keyword>
<name>A0A1W1CGS0_9ZZZZ</name>
<keyword evidence="2" id="KW-0813">Transport</keyword>
<feature type="domain" description="Cation/H+ exchanger transmembrane" evidence="9">
    <location>
        <begin position="19"/>
        <end position="384"/>
    </location>
</feature>
<feature type="transmembrane region" description="Helical" evidence="8">
    <location>
        <begin position="222"/>
        <end position="237"/>
    </location>
</feature>
<sequence length="403" mass="45305">MHESVDYNSVVYIVTVSLILVLSPHLSRFLRLPTAPIEIIIGSLLASIGIISAYENNFSLLAEVGFLYLMFLAGLEVNLKAILKMPKIYIIQSFYFLLTLWILAIIFGLIFNLDAMLIVILPLISIGLLATLSKEHGKEAEWIKISFLVGSIGEVISITALTISEASNTLNSYEELIYKISLLLVFLGVVLLIYALLRILFWWYPELKSILMPSQDMQYQDLRLAMGIFFIMIAIMKQLHLELAFGAFIAGLFISTFFHHKKELEEKISSFGFGFLVPIFFIHVGASFNLANIFIPEVLLKTAILLIIMFSIRILSAYTLSFLVGKENALLTALSLSMPLTLMIAVVTIGHEKHMIAEFDYYAVILASLLEVIIAMIAIKIITKVQKGGEKKPKKNHNFFNKL</sequence>
<dbReference type="GO" id="GO:0015297">
    <property type="term" value="F:antiporter activity"/>
    <property type="evidence" value="ECO:0007669"/>
    <property type="project" value="UniProtKB-KW"/>
</dbReference>
<proteinExistence type="predicted"/>
<dbReference type="AlphaFoldDB" id="A0A1W1CGS0"/>
<comment type="subcellular location">
    <subcellularLocation>
        <location evidence="1">Membrane</location>
        <topology evidence="1">Multi-pass membrane protein</topology>
    </subcellularLocation>
</comment>
<dbReference type="EMBL" id="FPHM01000088">
    <property type="protein sequence ID" value="SFV64891.1"/>
    <property type="molecule type" value="Genomic_DNA"/>
</dbReference>
<feature type="transmembrane region" description="Helical" evidence="8">
    <location>
        <begin position="243"/>
        <end position="259"/>
    </location>
</feature>
<feature type="transmembrane region" description="Helical" evidence="8">
    <location>
        <begin position="89"/>
        <end position="110"/>
    </location>
</feature>
<dbReference type="GO" id="GO:0016020">
    <property type="term" value="C:membrane"/>
    <property type="evidence" value="ECO:0007669"/>
    <property type="project" value="UniProtKB-SubCell"/>
</dbReference>
<evidence type="ECO:0000256" key="5">
    <source>
        <dbReference type="ARBA" id="ARBA00022989"/>
    </source>
</evidence>
<dbReference type="Pfam" id="PF00999">
    <property type="entry name" value="Na_H_Exchanger"/>
    <property type="match status" value="1"/>
</dbReference>
<evidence type="ECO:0000259" key="9">
    <source>
        <dbReference type="Pfam" id="PF00999"/>
    </source>
</evidence>
<evidence type="ECO:0000256" key="3">
    <source>
        <dbReference type="ARBA" id="ARBA00022449"/>
    </source>
</evidence>
<dbReference type="PANTHER" id="PTHR43562:SF1">
    <property type="entry name" value="NA(+)_H(+) ANTIPORTER YJBQ-RELATED"/>
    <property type="match status" value="1"/>
</dbReference>
<organism evidence="10">
    <name type="scientific">hydrothermal vent metagenome</name>
    <dbReference type="NCBI Taxonomy" id="652676"/>
    <lineage>
        <taxon>unclassified sequences</taxon>
        <taxon>metagenomes</taxon>
        <taxon>ecological metagenomes</taxon>
    </lineage>
</organism>
<keyword evidence="6" id="KW-0406">Ion transport</keyword>
<dbReference type="GO" id="GO:1902600">
    <property type="term" value="P:proton transmembrane transport"/>
    <property type="evidence" value="ECO:0007669"/>
    <property type="project" value="InterPro"/>
</dbReference>
<evidence type="ECO:0000256" key="2">
    <source>
        <dbReference type="ARBA" id="ARBA00022448"/>
    </source>
</evidence>
<feature type="transmembrane region" description="Helical" evidence="8">
    <location>
        <begin position="271"/>
        <end position="291"/>
    </location>
</feature>
<feature type="transmembrane region" description="Helical" evidence="8">
    <location>
        <begin position="60"/>
        <end position="77"/>
    </location>
</feature>
<feature type="transmembrane region" description="Helical" evidence="8">
    <location>
        <begin position="6"/>
        <end position="23"/>
    </location>
</feature>
<feature type="transmembrane region" description="Helical" evidence="8">
    <location>
        <begin position="176"/>
        <end position="201"/>
    </location>
</feature>
<evidence type="ECO:0000256" key="7">
    <source>
        <dbReference type="ARBA" id="ARBA00023136"/>
    </source>
</evidence>
<gene>
    <name evidence="10" type="ORF">MNB_SV-13-371</name>
</gene>
<protein>
    <submittedName>
        <fullName evidence="10">NA+/H+ antiporter (NapA), putative</fullName>
    </submittedName>
</protein>
<evidence type="ECO:0000256" key="4">
    <source>
        <dbReference type="ARBA" id="ARBA00022692"/>
    </source>
</evidence>
<dbReference type="Gene3D" id="1.20.1530.20">
    <property type="match status" value="1"/>
</dbReference>
<evidence type="ECO:0000256" key="6">
    <source>
        <dbReference type="ARBA" id="ARBA00023065"/>
    </source>
</evidence>
<feature type="transmembrane region" description="Helical" evidence="8">
    <location>
        <begin position="35"/>
        <end position="54"/>
    </location>
</feature>